<evidence type="ECO:0008006" key="4">
    <source>
        <dbReference type="Google" id="ProtNLM"/>
    </source>
</evidence>
<reference evidence="2" key="1">
    <citation type="submission" date="2021-01" db="EMBL/GenBank/DDBJ databases">
        <title>Genome seq and assembly of Tabrizicola sp. KVB23.</title>
        <authorList>
            <person name="Chhetri G."/>
        </authorList>
    </citation>
    <scope>NUCLEOTIDE SEQUENCE</scope>
    <source>
        <strain evidence="2">KVB23</strain>
    </source>
</reference>
<dbReference type="Proteomes" id="UP000619033">
    <property type="component" value="Unassembled WGS sequence"/>
</dbReference>
<gene>
    <name evidence="2" type="ORF">JI744_10580</name>
</gene>
<name>A0A8J7STH5_9RHOB</name>
<sequence length="193" mass="19262">MSASVLSAAVAPAAVIYTDGATKPNGAYRGPETLTVNFSAAGGSTALSFDLFGAQSVDDFGNGYDDLFSVALNGVTVFEGYFNLGGGGSDSVITNTLGWAWTAVSGGSWNGGTVAVSGLANLVAGANSFAVTYNPVGPYNGGNQGTGDESWALNNLDVSAVSPVPLPAAAPLLLAAIGSLGFASRRSRKRKSA</sequence>
<keyword evidence="1" id="KW-0472">Membrane</keyword>
<dbReference type="EMBL" id="JAESVP010000005">
    <property type="protein sequence ID" value="MBL4928550.1"/>
    <property type="molecule type" value="Genomic_DNA"/>
</dbReference>
<keyword evidence="3" id="KW-1185">Reference proteome</keyword>
<dbReference type="AlphaFoldDB" id="A0A8J7STH5"/>
<protein>
    <recommendedName>
        <fullName evidence="4">VPLPA-CTERM sorting domain-containing protein</fullName>
    </recommendedName>
</protein>
<evidence type="ECO:0000313" key="3">
    <source>
        <dbReference type="Proteomes" id="UP000619033"/>
    </source>
</evidence>
<evidence type="ECO:0000313" key="2">
    <source>
        <dbReference type="EMBL" id="MBL4928550.1"/>
    </source>
</evidence>
<comment type="caution">
    <text evidence="2">The sequence shown here is derived from an EMBL/GenBank/DDBJ whole genome shotgun (WGS) entry which is preliminary data.</text>
</comment>
<keyword evidence="1" id="KW-1133">Transmembrane helix</keyword>
<keyword evidence="1" id="KW-0812">Transmembrane</keyword>
<dbReference type="RefSeq" id="WP_202660546.1">
    <property type="nucleotide sequence ID" value="NZ_JAESVP010000005.1"/>
</dbReference>
<accession>A0A8J7STH5</accession>
<evidence type="ECO:0000256" key="1">
    <source>
        <dbReference type="SAM" id="Phobius"/>
    </source>
</evidence>
<proteinExistence type="predicted"/>
<feature type="transmembrane region" description="Helical" evidence="1">
    <location>
        <begin position="164"/>
        <end position="183"/>
    </location>
</feature>
<organism evidence="2 3">
    <name type="scientific">Fuscibacter oryzae</name>
    <dbReference type="NCBI Taxonomy" id="2803939"/>
    <lineage>
        <taxon>Bacteria</taxon>
        <taxon>Pseudomonadati</taxon>
        <taxon>Pseudomonadota</taxon>
        <taxon>Alphaproteobacteria</taxon>
        <taxon>Rhodobacterales</taxon>
        <taxon>Paracoccaceae</taxon>
        <taxon>Fuscibacter</taxon>
    </lineage>
</organism>